<dbReference type="InterPro" id="IPR036034">
    <property type="entry name" value="PDZ_sf"/>
</dbReference>
<name>A0ABN9WMX2_9DINO</name>
<protein>
    <recommendedName>
        <fullName evidence="1">PDZ domain-containing protein</fullName>
    </recommendedName>
</protein>
<dbReference type="Proteomes" id="UP001189429">
    <property type="component" value="Unassembled WGS sequence"/>
</dbReference>
<dbReference type="InterPro" id="IPR001478">
    <property type="entry name" value="PDZ"/>
</dbReference>
<evidence type="ECO:0000313" key="2">
    <source>
        <dbReference type="EMBL" id="CAK0886360.1"/>
    </source>
</evidence>
<dbReference type="Gene3D" id="2.30.42.10">
    <property type="match status" value="1"/>
</dbReference>
<organism evidence="2 3">
    <name type="scientific">Prorocentrum cordatum</name>
    <dbReference type="NCBI Taxonomy" id="2364126"/>
    <lineage>
        <taxon>Eukaryota</taxon>
        <taxon>Sar</taxon>
        <taxon>Alveolata</taxon>
        <taxon>Dinophyceae</taxon>
        <taxon>Prorocentrales</taxon>
        <taxon>Prorocentraceae</taxon>
        <taxon>Prorocentrum</taxon>
    </lineage>
</organism>
<accession>A0ABN9WMX2</accession>
<dbReference type="PROSITE" id="PS50106">
    <property type="entry name" value="PDZ"/>
    <property type="match status" value="1"/>
</dbReference>
<dbReference type="SUPFAM" id="SSF50370">
    <property type="entry name" value="Ricin B-like lectins"/>
    <property type="match status" value="2"/>
</dbReference>
<sequence length="419" mass="47012">MFGCCSDTRTTDTEVPRLDPVSEDEVKKSWAKLPETFEVEVAHASGTIGLDIGHHESKCLKIKGVKDGSVGKHNKAHPDKALKEGDFIMAVNGVKGVSADILAEMKKKQKTKTLQLLVSRGAPVDEPVACRLRCAWTDEGTFYLNAANDPQQREVQCYTLESEWGSEKWFIHDAGDGYKRIQNQYTGKYLNWVEDGTGVALEEYNESYDSMLWKPDSNVSTSGAFKYQNKYKPDFYLNMEGGSGLSHSVGLTTDPPTDFLSAQWVIEPLVANGAGSFRVQCAWTDDGTFYLNAANDPQRREVQCYVFDSQSSTWTSMKWWVYDAGDGYQRIQNQWTYKYLNWVQDGTGVALDDYNESYDSMLWKPDSNVSTSGAFKYQNKYKPDFYLNMEGGSGSSRSVGLTADPPTDFLSAQWLLQNA</sequence>
<proteinExistence type="predicted"/>
<dbReference type="Gene3D" id="2.80.10.50">
    <property type="match status" value="2"/>
</dbReference>
<dbReference type="EMBL" id="CAUYUJ010018793">
    <property type="protein sequence ID" value="CAK0886360.1"/>
    <property type="molecule type" value="Genomic_DNA"/>
</dbReference>
<feature type="domain" description="PDZ" evidence="1">
    <location>
        <begin position="38"/>
        <end position="98"/>
    </location>
</feature>
<dbReference type="SUPFAM" id="SSF50156">
    <property type="entry name" value="PDZ domain-like"/>
    <property type="match status" value="1"/>
</dbReference>
<evidence type="ECO:0000313" key="3">
    <source>
        <dbReference type="Proteomes" id="UP001189429"/>
    </source>
</evidence>
<dbReference type="CDD" id="cd23432">
    <property type="entry name" value="beta-trefoil_Ricin_EndoBetaGal-like"/>
    <property type="match status" value="2"/>
</dbReference>
<reference evidence="2" key="1">
    <citation type="submission" date="2023-10" db="EMBL/GenBank/DDBJ databases">
        <authorList>
            <person name="Chen Y."/>
            <person name="Shah S."/>
            <person name="Dougan E. K."/>
            <person name="Thang M."/>
            <person name="Chan C."/>
        </authorList>
    </citation>
    <scope>NUCLEOTIDE SEQUENCE [LARGE SCALE GENOMIC DNA]</scope>
</reference>
<comment type="caution">
    <text evidence="2">The sequence shown here is derived from an EMBL/GenBank/DDBJ whole genome shotgun (WGS) entry which is preliminary data.</text>
</comment>
<evidence type="ECO:0000259" key="1">
    <source>
        <dbReference type="PROSITE" id="PS50106"/>
    </source>
</evidence>
<keyword evidence="3" id="KW-1185">Reference proteome</keyword>
<gene>
    <name evidence="2" type="ORF">PCOR1329_LOCUS67725</name>
</gene>
<dbReference type="InterPro" id="IPR035992">
    <property type="entry name" value="Ricin_B-like_lectins"/>
</dbReference>